<dbReference type="PRINTS" id="PR00412">
    <property type="entry name" value="EPOXHYDRLASE"/>
</dbReference>
<reference evidence="5 6" key="1">
    <citation type="submission" date="2015-01" db="EMBL/GenBank/DDBJ databases">
        <title>The Genome Sequence of Cladophialophora immunda CBS83496.</title>
        <authorList>
            <consortium name="The Broad Institute Genomics Platform"/>
            <person name="Cuomo C."/>
            <person name="de Hoog S."/>
            <person name="Gorbushina A."/>
            <person name="Stielow B."/>
            <person name="Teixiera M."/>
            <person name="Abouelleil A."/>
            <person name="Chapman S.B."/>
            <person name="Priest M."/>
            <person name="Young S.K."/>
            <person name="Wortman J."/>
            <person name="Nusbaum C."/>
            <person name="Birren B."/>
        </authorList>
    </citation>
    <scope>NUCLEOTIDE SEQUENCE [LARGE SCALE GENOMIC DNA]</scope>
    <source>
        <strain evidence="5 6">CBS 83496</strain>
    </source>
</reference>
<keyword evidence="6" id="KW-1185">Reference proteome</keyword>
<gene>
    <name evidence="5" type="ORF">PV07_08934</name>
</gene>
<evidence type="ECO:0000256" key="2">
    <source>
        <dbReference type="ARBA" id="ARBA00022801"/>
    </source>
</evidence>
<name>A0A0D2CQA7_9EURO</name>
<evidence type="ECO:0000256" key="1">
    <source>
        <dbReference type="ARBA" id="ARBA00010088"/>
    </source>
</evidence>
<organism evidence="5 6">
    <name type="scientific">Cladophialophora immunda</name>
    <dbReference type="NCBI Taxonomy" id="569365"/>
    <lineage>
        <taxon>Eukaryota</taxon>
        <taxon>Fungi</taxon>
        <taxon>Dikarya</taxon>
        <taxon>Ascomycota</taxon>
        <taxon>Pezizomycotina</taxon>
        <taxon>Eurotiomycetes</taxon>
        <taxon>Chaetothyriomycetidae</taxon>
        <taxon>Chaetothyriales</taxon>
        <taxon>Herpotrichiellaceae</taxon>
        <taxon>Cladophialophora</taxon>
    </lineage>
</organism>
<dbReference type="PANTHER" id="PTHR21661:SF39">
    <property type="entry name" value="HYDROLASE, PUTATIVE (AFU_ORTHOLOGUE AFUA_3G08960)-RELATED"/>
    <property type="match status" value="1"/>
</dbReference>
<dbReference type="RefSeq" id="XP_016246000.1">
    <property type="nucleotide sequence ID" value="XM_016396144.1"/>
</dbReference>
<dbReference type="AlphaFoldDB" id="A0A0D2CQA7"/>
<dbReference type="GO" id="GO:0004301">
    <property type="term" value="F:epoxide hydrolase activity"/>
    <property type="evidence" value="ECO:0007669"/>
    <property type="project" value="TreeGrafter"/>
</dbReference>
<feature type="active site" description="Nucleophile" evidence="3">
    <location>
        <position position="198"/>
    </location>
</feature>
<dbReference type="OrthoDB" id="7130006at2759"/>
<dbReference type="PIRSF" id="PIRSF001112">
    <property type="entry name" value="Epoxide_hydrolase"/>
    <property type="match status" value="1"/>
</dbReference>
<sequence>MSPAARDPASAVPNRGVVRPMEIRIPDDAVEELKTLIRCSKIAGQTYENSLQDGSFGVSRQWLLEAKRKWEEDFDWRRCEARINKFPQFTVPVQAHDGCSTVHFCGLFSDKPDAIPLLLLHGWPGSFLEFLPILALLQDKYTPETLPYHVIVPSLPGYGFSARPPLDRDFTLLEASELLHSLMEELGFGGGYIAQGGDVGSKIARILAKRYQGCKVNFCAMNEPAQLKGSTQLAEAEREGLERMAVFNSSGRGYAITHATRPSTIALVLTSNPLTMLAWIGEKFLEWSGEAISIDTILESVTLYWLTETLPTSLYTYRARTHPDNPGGHGDPRWHVAKPLGYSYFPKEVAPAPVSWVATTGDLIFSRSRSKGGHFAAAEVPELLLQDIEDFAAVAWPRTNP</sequence>
<evidence type="ECO:0000313" key="5">
    <source>
        <dbReference type="EMBL" id="KIW25784.1"/>
    </source>
</evidence>
<accession>A0A0D2CQA7</accession>
<comment type="similarity">
    <text evidence="1">Belongs to the peptidase S33 family.</text>
</comment>
<dbReference type="Pfam" id="PF06441">
    <property type="entry name" value="EHN"/>
    <property type="match status" value="1"/>
</dbReference>
<dbReference type="GO" id="GO:0097176">
    <property type="term" value="P:epoxide metabolic process"/>
    <property type="evidence" value="ECO:0007669"/>
    <property type="project" value="TreeGrafter"/>
</dbReference>
<dbReference type="PANTHER" id="PTHR21661">
    <property type="entry name" value="EPOXIDE HYDROLASE 1-RELATED"/>
    <property type="match status" value="1"/>
</dbReference>
<feature type="active site" description="Proton donor" evidence="3">
    <location>
        <position position="317"/>
    </location>
</feature>
<evidence type="ECO:0000259" key="4">
    <source>
        <dbReference type="Pfam" id="PF06441"/>
    </source>
</evidence>
<feature type="active site" description="Proton donor" evidence="3">
    <location>
        <position position="374"/>
    </location>
</feature>
<dbReference type="Gene3D" id="3.40.50.1820">
    <property type="entry name" value="alpha/beta hydrolase"/>
    <property type="match status" value="1"/>
</dbReference>
<dbReference type="Proteomes" id="UP000054466">
    <property type="component" value="Unassembled WGS sequence"/>
</dbReference>
<dbReference type="InterPro" id="IPR029058">
    <property type="entry name" value="AB_hydrolase_fold"/>
</dbReference>
<evidence type="ECO:0000313" key="6">
    <source>
        <dbReference type="Proteomes" id="UP000054466"/>
    </source>
</evidence>
<protein>
    <recommendedName>
        <fullName evidence="4">Epoxide hydrolase N-terminal domain-containing protein</fullName>
    </recommendedName>
</protein>
<dbReference type="SUPFAM" id="SSF53474">
    <property type="entry name" value="alpha/beta-Hydrolases"/>
    <property type="match status" value="1"/>
</dbReference>
<dbReference type="HOGENOM" id="CLU_019414_0_0_1"/>
<evidence type="ECO:0000256" key="3">
    <source>
        <dbReference type="PIRSR" id="PIRSR001112-1"/>
    </source>
</evidence>
<dbReference type="InterPro" id="IPR000639">
    <property type="entry name" value="Epox_hydrolase-like"/>
</dbReference>
<dbReference type="EMBL" id="KN847044">
    <property type="protein sequence ID" value="KIW25784.1"/>
    <property type="molecule type" value="Genomic_DNA"/>
</dbReference>
<dbReference type="GeneID" id="27348128"/>
<dbReference type="STRING" id="569365.A0A0D2CQA7"/>
<dbReference type="VEuPathDB" id="FungiDB:PV07_08934"/>
<keyword evidence="2" id="KW-0378">Hydrolase</keyword>
<dbReference type="InterPro" id="IPR016292">
    <property type="entry name" value="Epoxide_hydrolase"/>
</dbReference>
<feature type="domain" description="Epoxide hydrolase N-terminal" evidence="4">
    <location>
        <begin position="18"/>
        <end position="130"/>
    </location>
</feature>
<dbReference type="InterPro" id="IPR010497">
    <property type="entry name" value="Epoxide_hydro_N"/>
</dbReference>
<proteinExistence type="inferred from homology"/>